<evidence type="ECO:0000313" key="2">
    <source>
        <dbReference type="EMBL" id="KAK4112356.1"/>
    </source>
</evidence>
<feature type="compositionally biased region" description="Basic residues" evidence="1">
    <location>
        <begin position="1"/>
        <end position="11"/>
    </location>
</feature>
<feature type="compositionally biased region" description="Basic and acidic residues" evidence="1">
    <location>
        <begin position="417"/>
        <end position="427"/>
    </location>
</feature>
<reference evidence="2" key="1">
    <citation type="journal article" date="2023" name="Mol. Phylogenet. Evol.">
        <title>Genome-scale phylogeny and comparative genomics of the fungal order Sordariales.</title>
        <authorList>
            <person name="Hensen N."/>
            <person name="Bonometti L."/>
            <person name="Westerberg I."/>
            <person name="Brannstrom I.O."/>
            <person name="Guillou S."/>
            <person name="Cros-Aarteil S."/>
            <person name="Calhoun S."/>
            <person name="Haridas S."/>
            <person name="Kuo A."/>
            <person name="Mondo S."/>
            <person name="Pangilinan J."/>
            <person name="Riley R."/>
            <person name="LaButti K."/>
            <person name="Andreopoulos B."/>
            <person name="Lipzen A."/>
            <person name="Chen C."/>
            <person name="Yan M."/>
            <person name="Daum C."/>
            <person name="Ng V."/>
            <person name="Clum A."/>
            <person name="Steindorff A."/>
            <person name="Ohm R.A."/>
            <person name="Martin F."/>
            <person name="Silar P."/>
            <person name="Natvig D.O."/>
            <person name="Lalanne C."/>
            <person name="Gautier V."/>
            <person name="Ament-Velasquez S.L."/>
            <person name="Kruys A."/>
            <person name="Hutchinson M.I."/>
            <person name="Powell A.J."/>
            <person name="Barry K."/>
            <person name="Miller A.N."/>
            <person name="Grigoriev I.V."/>
            <person name="Debuchy R."/>
            <person name="Gladieux P."/>
            <person name="Hiltunen Thoren M."/>
            <person name="Johannesson H."/>
        </authorList>
    </citation>
    <scope>NUCLEOTIDE SEQUENCE</scope>
    <source>
        <strain evidence="2">CBS 508.74</strain>
    </source>
</reference>
<feature type="compositionally biased region" description="Polar residues" evidence="1">
    <location>
        <begin position="132"/>
        <end position="142"/>
    </location>
</feature>
<evidence type="ECO:0000256" key="1">
    <source>
        <dbReference type="SAM" id="MobiDB-lite"/>
    </source>
</evidence>
<dbReference type="GeneID" id="89943500"/>
<feature type="compositionally biased region" description="Polar residues" evidence="1">
    <location>
        <begin position="72"/>
        <end position="82"/>
    </location>
</feature>
<name>A0AAN6YRU2_9PEZI</name>
<protein>
    <submittedName>
        <fullName evidence="2">Uncharacterized protein</fullName>
    </submittedName>
</protein>
<evidence type="ECO:0000313" key="3">
    <source>
        <dbReference type="Proteomes" id="UP001302812"/>
    </source>
</evidence>
<sequence length="514" mass="56773">MTQIQRRHFQRQPHVIGSWPGRNPATHPSGGPNETPRDAEQTGLARPCGRGAASQTHKGNARDSPRRGGGTVNQNRNANSTESPRRNDRLQRNQNRNGNSTESPRRGGRGTVGQIRNEIPRGSPRHRDRRTVNQNRNGNSSESPRRSGRGTVEQIRNGTSGDIPKDRMDTSNAQSKPSPKVKKEPGIDQTPNAGEPVRPVPNQRAENPSTERPAGVRHPGPQSHRRGSISQNTSDERRSGGRISALPEPNRSQTLAASGQPNHGPARAGCDKCGNCGNCGKLGSSAADELWRLVMDKSDLFTSEVKGLRQSLQDLTTRLGHAVDKQENMEKQLAEQSRWSQEAKEELERQIAIIETQQNLLLAEEQPSFARSTTSEDEAASEGEEEEVEEDDDFDSGPEYEEPDDRTFRPEGLSENGDSRDGEHDEGSESEEYEQFAEAEQTPCATRAGRKRRAKAQNPSPHPSKKRPAWVRRETAVPNPHLATIARDLERRRSGVRGWMGRGTGIRSDPVVVD</sequence>
<dbReference type="RefSeq" id="XP_064669926.1">
    <property type="nucleotide sequence ID" value="XM_064819374.1"/>
</dbReference>
<feature type="region of interest" description="Disordered" evidence="1">
    <location>
        <begin position="359"/>
        <end position="478"/>
    </location>
</feature>
<dbReference type="Proteomes" id="UP001302812">
    <property type="component" value="Unassembled WGS sequence"/>
</dbReference>
<feature type="compositionally biased region" description="Low complexity" evidence="1">
    <location>
        <begin position="438"/>
        <end position="447"/>
    </location>
</feature>
<feature type="compositionally biased region" description="Polar residues" evidence="1">
    <location>
        <begin position="250"/>
        <end position="261"/>
    </location>
</feature>
<gene>
    <name evidence="2" type="ORF">N656DRAFT_85716</name>
</gene>
<keyword evidence="3" id="KW-1185">Reference proteome</keyword>
<reference evidence="2" key="2">
    <citation type="submission" date="2023-05" db="EMBL/GenBank/DDBJ databases">
        <authorList>
            <consortium name="Lawrence Berkeley National Laboratory"/>
            <person name="Steindorff A."/>
            <person name="Hensen N."/>
            <person name="Bonometti L."/>
            <person name="Westerberg I."/>
            <person name="Brannstrom I.O."/>
            <person name="Guillou S."/>
            <person name="Cros-Aarteil S."/>
            <person name="Calhoun S."/>
            <person name="Haridas S."/>
            <person name="Kuo A."/>
            <person name="Mondo S."/>
            <person name="Pangilinan J."/>
            <person name="Riley R."/>
            <person name="Labutti K."/>
            <person name="Andreopoulos B."/>
            <person name="Lipzen A."/>
            <person name="Chen C."/>
            <person name="Yanf M."/>
            <person name="Daum C."/>
            <person name="Ng V."/>
            <person name="Clum A."/>
            <person name="Ohm R."/>
            <person name="Martin F."/>
            <person name="Silar P."/>
            <person name="Natvig D."/>
            <person name="Lalanne C."/>
            <person name="Gautier V."/>
            <person name="Ament-Velasquez S.L."/>
            <person name="Kruys A."/>
            <person name="Hutchinson M.I."/>
            <person name="Powell A.J."/>
            <person name="Barry K."/>
            <person name="Miller A.N."/>
            <person name="Grigoriev I.V."/>
            <person name="Debuchy R."/>
            <person name="Gladieux P."/>
            <person name="Thoren M.H."/>
            <person name="Johannesson H."/>
        </authorList>
    </citation>
    <scope>NUCLEOTIDE SEQUENCE</scope>
    <source>
        <strain evidence="2">CBS 508.74</strain>
    </source>
</reference>
<feature type="region of interest" description="Disordered" evidence="1">
    <location>
        <begin position="1"/>
        <end position="270"/>
    </location>
</feature>
<comment type="caution">
    <text evidence="2">The sequence shown here is derived from an EMBL/GenBank/DDBJ whole genome shotgun (WGS) entry which is preliminary data.</text>
</comment>
<feature type="compositionally biased region" description="Acidic residues" evidence="1">
    <location>
        <begin position="375"/>
        <end position="404"/>
    </location>
</feature>
<feature type="region of interest" description="Disordered" evidence="1">
    <location>
        <begin position="326"/>
        <end position="346"/>
    </location>
</feature>
<organism evidence="2 3">
    <name type="scientific">Canariomyces notabilis</name>
    <dbReference type="NCBI Taxonomy" id="2074819"/>
    <lineage>
        <taxon>Eukaryota</taxon>
        <taxon>Fungi</taxon>
        <taxon>Dikarya</taxon>
        <taxon>Ascomycota</taxon>
        <taxon>Pezizomycotina</taxon>
        <taxon>Sordariomycetes</taxon>
        <taxon>Sordariomycetidae</taxon>
        <taxon>Sordariales</taxon>
        <taxon>Chaetomiaceae</taxon>
        <taxon>Canariomyces</taxon>
    </lineage>
</organism>
<proteinExistence type="predicted"/>
<feature type="compositionally biased region" description="Acidic residues" evidence="1">
    <location>
        <begin position="428"/>
        <end position="437"/>
    </location>
</feature>
<dbReference type="AlphaFoldDB" id="A0AAN6YRU2"/>
<accession>A0AAN6YRU2</accession>
<dbReference type="EMBL" id="MU853342">
    <property type="protein sequence ID" value="KAK4112356.1"/>
    <property type="molecule type" value="Genomic_DNA"/>
</dbReference>